<dbReference type="InterPro" id="IPR043502">
    <property type="entry name" value="DNA/RNA_pol_sf"/>
</dbReference>
<sequence length="225" mass="25812">MDWLARYNVQLNCRINIVELCIPGKATLKLDVRGKLASSALISGIRIRKLLSKGPQGYLAFLINTLGDKVNLEDMLIVKDFPDVFPEELEFLPPERDIAFKIDVIPGVVPISKTPYRMAPAELKELKMQLQDLLERDFIRESDSPWGAPVLFFKKKNGSLKLLYSKNVKDHEKHLRIVLQILREHQLYAKFSKCEFWLREVTFLGHIISKDGIKVDPVKVEAVSK</sequence>
<accession>A0ABM4UEJ3</accession>
<dbReference type="PANTHER" id="PTHR24559">
    <property type="entry name" value="TRANSPOSON TY3-I GAG-POL POLYPROTEIN"/>
    <property type="match status" value="1"/>
</dbReference>
<dbReference type="RefSeq" id="XP_071905687.1">
    <property type="nucleotide sequence ID" value="XM_072049586.1"/>
</dbReference>
<evidence type="ECO:0000313" key="1">
    <source>
        <dbReference type="Proteomes" id="UP001652660"/>
    </source>
</evidence>
<dbReference type="PANTHER" id="PTHR24559:SF444">
    <property type="entry name" value="REVERSE TRANSCRIPTASE DOMAIN-CONTAINING PROTEIN"/>
    <property type="match status" value="1"/>
</dbReference>
<name>A0ABM4UEJ3_COFAR</name>
<organism evidence="1 2">
    <name type="scientific">Coffea arabica</name>
    <name type="common">Arabian coffee</name>
    <dbReference type="NCBI Taxonomy" id="13443"/>
    <lineage>
        <taxon>Eukaryota</taxon>
        <taxon>Viridiplantae</taxon>
        <taxon>Streptophyta</taxon>
        <taxon>Embryophyta</taxon>
        <taxon>Tracheophyta</taxon>
        <taxon>Spermatophyta</taxon>
        <taxon>Magnoliopsida</taxon>
        <taxon>eudicotyledons</taxon>
        <taxon>Gunneridae</taxon>
        <taxon>Pentapetalae</taxon>
        <taxon>asterids</taxon>
        <taxon>lamiids</taxon>
        <taxon>Gentianales</taxon>
        <taxon>Rubiaceae</taxon>
        <taxon>Ixoroideae</taxon>
        <taxon>Gardenieae complex</taxon>
        <taxon>Bertiereae - Coffeeae clade</taxon>
        <taxon>Coffeeae</taxon>
        <taxon>Coffea</taxon>
    </lineage>
</organism>
<protein>
    <submittedName>
        <fullName evidence="2">Uncharacterized protein</fullName>
    </submittedName>
</protein>
<reference evidence="2" key="1">
    <citation type="submission" date="2025-08" db="UniProtKB">
        <authorList>
            <consortium name="RefSeq"/>
        </authorList>
    </citation>
    <scope>IDENTIFICATION</scope>
    <source>
        <tissue evidence="2">Leaves</tissue>
    </source>
</reference>
<dbReference type="SUPFAM" id="SSF56672">
    <property type="entry name" value="DNA/RNA polymerases"/>
    <property type="match status" value="1"/>
</dbReference>
<proteinExistence type="predicted"/>
<dbReference type="InterPro" id="IPR043128">
    <property type="entry name" value="Rev_trsase/Diguanyl_cyclase"/>
</dbReference>
<dbReference type="GeneID" id="140006912"/>
<gene>
    <name evidence="2" type="primary">LOC140006912</name>
</gene>
<evidence type="ECO:0000313" key="2">
    <source>
        <dbReference type="RefSeq" id="XP_071905687.1"/>
    </source>
</evidence>
<dbReference type="Proteomes" id="UP001652660">
    <property type="component" value="Chromosome 5e"/>
</dbReference>
<dbReference type="InterPro" id="IPR053134">
    <property type="entry name" value="RNA-dir_DNA_polymerase"/>
</dbReference>
<dbReference type="Gene3D" id="3.30.70.270">
    <property type="match status" value="1"/>
</dbReference>
<keyword evidence="1" id="KW-1185">Reference proteome</keyword>
<dbReference type="Gene3D" id="3.10.10.10">
    <property type="entry name" value="HIV Type 1 Reverse Transcriptase, subunit A, domain 1"/>
    <property type="match status" value="1"/>
</dbReference>